<dbReference type="PRINTS" id="PR00449">
    <property type="entry name" value="RASTRNSFRMNG"/>
</dbReference>
<dbReference type="PROSITE" id="PS51420">
    <property type="entry name" value="RHO"/>
    <property type="match status" value="1"/>
</dbReference>
<evidence type="ECO:0000256" key="5">
    <source>
        <dbReference type="SAM" id="MobiDB-lite"/>
    </source>
</evidence>
<feature type="compositionally biased region" description="Acidic residues" evidence="5">
    <location>
        <begin position="183"/>
        <end position="194"/>
    </location>
</feature>
<feature type="region of interest" description="Disordered" evidence="5">
    <location>
        <begin position="177"/>
        <end position="196"/>
    </location>
</feature>
<evidence type="ECO:0000256" key="4">
    <source>
        <dbReference type="SAM" id="Coils"/>
    </source>
</evidence>
<dbReference type="PANTHER" id="PTHR47981">
    <property type="entry name" value="RAB FAMILY"/>
    <property type="match status" value="1"/>
</dbReference>
<feature type="coiled-coil region" evidence="4">
    <location>
        <begin position="1312"/>
        <end position="1399"/>
    </location>
</feature>
<dbReference type="SMART" id="SM00174">
    <property type="entry name" value="RHO"/>
    <property type="match status" value="1"/>
</dbReference>
<protein>
    <submittedName>
        <fullName evidence="6">Ypt/Rab-type GTPase ypt7</fullName>
    </submittedName>
</protein>
<dbReference type="InterPro" id="IPR027417">
    <property type="entry name" value="P-loop_NTPase"/>
</dbReference>
<dbReference type="NCBIfam" id="TIGR00231">
    <property type="entry name" value="small_GTP"/>
    <property type="match status" value="1"/>
</dbReference>
<dbReference type="CDD" id="cd01862">
    <property type="entry name" value="Rab7"/>
    <property type="match status" value="1"/>
</dbReference>
<reference evidence="6 7" key="1">
    <citation type="journal article" date="2022" name="bioRxiv">
        <title>Genomics of Preaxostyla Flagellates Illuminates Evolutionary Transitions and the Path Towards Mitochondrial Loss.</title>
        <authorList>
            <person name="Novak L.V.F."/>
            <person name="Treitli S.C."/>
            <person name="Pyrih J."/>
            <person name="Halakuc P."/>
            <person name="Pipaliya S.V."/>
            <person name="Vacek V."/>
            <person name="Brzon O."/>
            <person name="Soukal P."/>
            <person name="Eme L."/>
            <person name="Dacks J.B."/>
            <person name="Karnkowska A."/>
            <person name="Elias M."/>
            <person name="Hampl V."/>
        </authorList>
    </citation>
    <scope>NUCLEOTIDE SEQUENCE [LARGE SCALE GENOMIC DNA]</scope>
    <source>
        <strain evidence="6">NAU3</strain>
        <tissue evidence="6">Gut</tissue>
    </source>
</reference>
<evidence type="ECO:0000313" key="7">
    <source>
        <dbReference type="Proteomes" id="UP001281761"/>
    </source>
</evidence>
<evidence type="ECO:0000256" key="3">
    <source>
        <dbReference type="ARBA" id="ARBA00023134"/>
    </source>
</evidence>
<evidence type="ECO:0000256" key="1">
    <source>
        <dbReference type="ARBA" id="ARBA00006270"/>
    </source>
</evidence>
<sequence length="1837" mass="208322">MTQKKRALLKIIAIGDSCVGKTSIINQFAHQKFSEQYNKTTGPDFVTKEVMVDGRQVTMQIWDTAGIERLQSLGVAFYRGSDACILVYDVTATKTFENLESWKDEFLTQGSPTDPENFPFIVLGNKSDLEDQRTVATQRAEEWCKSKGNILFYETSSKDNCNVDEAFMEMARIALRREAQEDSREEEDTTDVDPNETFPTIDSVLCELSNQDLSLSSVVKSDSWQNLPLLLPRLNSDATEQQMLRLLSEVSRILESLSATKTPLNNKRVIHSAFLALSQTAFLSNPISHQIPLILSQICDIDETRLIVVDADSFTSLEQNAADKRTAEQAKLLMTESNVSLSALFGGLQIWMGMDSIKTFDPKIHNLTAKTIEQIGELDELGTALTFPIGGGEWEFRIRVTKTSIRDTKIGFLAHPFTEAATHYCCGSHKGIDGGHFTLINGQMWRKAKEFLPDNPNKKCVENGQTAALRVNLERREARLFIDDEEQPGIFADIPSPLCIGISTFTKTPNKCVEVLWLKKLEHDETESLVRRELTLQRDLFESAVKRTQIWIGTASIRDFDADFHFFNSTTIFVTKTLKEGEGTTWRSVFTFPIADGEWELKVRATERTFRNVTLGFLRHPLPENATQMECGQLPGGMSGSFLLRNGKIWPASEKTQPKEIVERFERVGQTATIRVNMEKKEARLFMDEEKQSGVYTDIPRVLRLGISTCCTDERSVEVLWLKRIEPDEAITLDRQRKEARRKDLEAAVPETPIWMGIMGLETFDKSSHRLDGSILTQIIPLESGDWRSAFTFPVAEGEWELKIRTTMTTFKNVSMSFFLLIFSVLGYLRHPLPMDATQYHCGRWRSGIGGDFILSSGMMWKAGDEFKPEGTNKKCEEFEQTATIRVNMDRREARLFIDDEVQPGVFTDIPQVICLSVATGCAEEKSVEVMWMKQISHDKTASVERRVEQDRAREMLEAAQAETVKVEADMEAMIEQFEVRMASELEKRREMETNLRDQVRELTEKVRRFEAESNKADFSHSQLPLHPGTSALKVLDASSHSLSGTTLTQTSEIEEGWRTAFTFPIRQGEWELKIRLLTNNSYSLMLGYLAFPLSAEATHKQCGLDPDLDGGDFDLSNGEMWKQDEKLDHSSPNKPCEEIGQTAAIRVNMSTREARLFVDGEEQPGMFTNLPSPLCLGVSTAFLEDNESVEVLWMKDLSRMEEDAVEQELEIDDLEMEEDDLDLPSASSPEQTVNATQSTLLNLQIERQSMHHEDLLSWIRRHFDDSGQNPTERKTDDELSMSLWIDESPPQTPRVVSPSLGLGDHSSFVLSDEHAKRLEEAIREMEEAKNENLQLEAELISQKEHFEGKMREILNRNEELNKSLSIGVLEKESFETIIAKLEDALSAREKEMDEMMTSVRVWKGTSALRIVDKEFHSLTVNTLSLSKVFEGETGNWRTAFTLPLRSGEWELKIRLIQHRFINIALGFLEFPLPPDALLADCGLFEDKNCGDFALWSGKMWRRGEEFIADGANKKCDRVGQTAAIRVNMTNREARLFVDDEEQPGFFTDIPEVVCLGISMECAIEPTVEVLWLRRLNDDQSLPAFVFEERGVTAGDDAERREAEEDEDKSQHEEDPTMLKSEKRMSEEEKNKRNGVTTKQATEIVRPSLQQPPKPLPLFPGTSSLQTYDRDFHVLSQDTLALCKTVREQGGHWRTALTMPITSGLWELKLRAKTHSFVNINLGYLSHPLPKNATRLFCGGFFGGMGGDFIPADGSMWKGGRIVRAVGTNRKCDRVGQTAAIRVNMTSREARLFVDDEEQPGFFTSIPMELCLGISTCCWEETTVEVVWLRELDIEDR</sequence>
<dbReference type="SMART" id="SM00176">
    <property type="entry name" value="RAN"/>
    <property type="match status" value="1"/>
</dbReference>
<organism evidence="6 7">
    <name type="scientific">Blattamonas nauphoetae</name>
    <dbReference type="NCBI Taxonomy" id="2049346"/>
    <lineage>
        <taxon>Eukaryota</taxon>
        <taxon>Metamonada</taxon>
        <taxon>Preaxostyla</taxon>
        <taxon>Oxymonadida</taxon>
        <taxon>Blattamonas</taxon>
    </lineage>
</organism>
<accession>A0ABQ9WZE8</accession>
<dbReference type="SMART" id="SM00173">
    <property type="entry name" value="RAS"/>
    <property type="match status" value="1"/>
</dbReference>
<name>A0ABQ9WZE8_9EUKA</name>
<dbReference type="Pfam" id="PF00071">
    <property type="entry name" value="Ras"/>
    <property type="match status" value="1"/>
</dbReference>
<gene>
    <name evidence="6" type="ORF">BLNAU_20596</name>
</gene>
<evidence type="ECO:0000313" key="6">
    <source>
        <dbReference type="EMBL" id="KAK2944499.1"/>
    </source>
</evidence>
<dbReference type="PANTHER" id="PTHR47981:SF20">
    <property type="entry name" value="RAS-RELATED PROTEIN RAB-7A"/>
    <property type="match status" value="1"/>
</dbReference>
<comment type="caution">
    <text evidence="6">The sequence shown here is derived from an EMBL/GenBank/DDBJ whole genome shotgun (WGS) entry which is preliminary data.</text>
</comment>
<dbReference type="InterPro" id="IPR001806">
    <property type="entry name" value="Small_GTPase"/>
</dbReference>
<dbReference type="Proteomes" id="UP001281761">
    <property type="component" value="Unassembled WGS sequence"/>
</dbReference>
<comment type="similarity">
    <text evidence="1">Belongs to the small GTPase superfamily. Rab family.</text>
</comment>
<feature type="coiled-coil region" evidence="4">
    <location>
        <begin position="957"/>
        <end position="1013"/>
    </location>
</feature>
<evidence type="ECO:0000256" key="2">
    <source>
        <dbReference type="ARBA" id="ARBA00022741"/>
    </source>
</evidence>
<proteinExistence type="inferred from homology"/>
<dbReference type="PROSITE" id="PS51419">
    <property type="entry name" value="RAB"/>
    <property type="match status" value="1"/>
</dbReference>
<dbReference type="SMART" id="SM00175">
    <property type="entry name" value="RAB"/>
    <property type="match status" value="1"/>
</dbReference>
<keyword evidence="4" id="KW-0175">Coiled coil</keyword>
<keyword evidence="2" id="KW-0547">Nucleotide-binding</keyword>
<feature type="compositionally biased region" description="Basic and acidic residues" evidence="5">
    <location>
        <begin position="1587"/>
        <end position="1632"/>
    </location>
</feature>
<feature type="region of interest" description="Disordered" evidence="5">
    <location>
        <begin position="1587"/>
        <end position="1655"/>
    </location>
</feature>
<keyword evidence="7" id="KW-1185">Reference proteome</keyword>
<dbReference type="SUPFAM" id="SSF52540">
    <property type="entry name" value="P-loop containing nucleoside triphosphate hydrolases"/>
    <property type="match status" value="1"/>
</dbReference>
<dbReference type="PROSITE" id="PS51421">
    <property type="entry name" value="RAS"/>
    <property type="match status" value="1"/>
</dbReference>
<dbReference type="Gene3D" id="3.40.50.300">
    <property type="entry name" value="P-loop containing nucleotide triphosphate hydrolases"/>
    <property type="match status" value="1"/>
</dbReference>
<dbReference type="EMBL" id="JARBJD010000296">
    <property type="protein sequence ID" value="KAK2944499.1"/>
    <property type="molecule type" value="Genomic_DNA"/>
</dbReference>
<keyword evidence="3" id="KW-0342">GTP-binding</keyword>
<dbReference type="InterPro" id="IPR005225">
    <property type="entry name" value="Small_GTP-bd"/>
</dbReference>